<evidence type="ECO:0000313" key="11">
    <source>
        <dbReference type="Proteomes" id="UP000248311"/>
    </source>
</evidence>
<evidence type="ECO:0000313" key="10">
    <source>
        <dbReference type="EMBL" id="PYE81403.1"/>
    </source>
</evidence>
<dbReference type="PANTHER" id="PTHR43357:SF4">
    <property type="entry name" value="INNER MEMBRANE ABC TRANSPORTER PERMEASE PROTEIN YDCV"/>
    <property type="match status" value="1"/>
</dbReference>
<dbReference type="GO" id="GO:0005886">
    <property type="term" value="C:plasma membrane"/>
    <property type="evidence" value="ECO:0007669"/>
    <property type="project" value="UniProtKB-SubCell"/>
</dbReference>
<dbReference type="PROSITE" id="PS50928">
    <property type="entry name" value="ABC_TM1"/>
    <property type="match status" value="1"/>
</dbReference>
<dbReference type="AlphaFoldDB" id="A0A318SN69"/>
<dbReference type="InterPro" id="IPR000515">
    <property type="entry name" value="MetI-like"/>
</dbReference>
<evidence type="ECO:0000256" key="6">
    <source>
        <dbReference type="ARBA" id="ARBA00022989"/>
    </source>
</evidence>
<proteinExistence type="inferred from homology"/>
<sequence>MRPVLTAALVLGLLAPLVPLALWSVGRGWFYPALLPDFTLAPWEQVLSARSGVPAALAASAGIAAAAVALALVLGVPAGRALGLTRIRGRALIELALLAPALVPGLAVALGLHGIFLRLGLTGTAAGVVLAHLVPVLPYVVLVMAGVFAGFDPRLEDQARSLGASPLQVALHVTLPAIWPGLLAAAFFGFLVSWSQYILTLSIGSGRVVTLPLLLYAQASAGRSDLAGAVAMIGLLPGLAAMLVLHRGLTGRAPGAA</sequence>
<evidence type="ECO:0000256" key="7">
    <source>
        <dbReference type="ARBA" id="ARBA00023136"/>
    </source>
</evidence>
<dbReference type="Gene3D" id="1.10.3720.10">
    <property type="entry name" value="MetI-like"/>
    <property type="match status" value="1"/>
</dbReference>
<organism evidence="10 11">
    <name type="scientific">Pseudoroseicyclus aestuarii</name>
    <dbReference type="NCBI Taxonomy" id="1795041"/>
    <lineage>
        <taxon>Bacteria</taxon>
        <taxon>Pseudomonadati</taxon>
        <taxon>Pseudomonadota</taxon>
        <taxon>Alphaproteobacteria</taxon>
        <taxon>Rhodobacterales</taxon>
        <taxon>Paracoccaceae</taxon>
        <taxon>Pseudoroseicyclus</taxon>
    </lineage>
</organism>
<keyword evidence="3" id="KW-1003">Cell membrane</keyword>
<gene>
    <name evidence="10" type="ORF">DFP88_10682</name>
</gene>
<accession>A0A318SN69</accession>
<feature type="transmembrane region" description="Helical" evidence="8">
    <location>
        <begin position="52"/>
        <end position="74"/>
    </location>
</feature>
<evidence type="ECO:0000256" key="3">
    <source>
        <dbReference type="ARBA" id="ARBA00022475"/>
    </source>
</evidence>
<evidence type="ECO:0000259" key="9">
    <source>
        <dbReference type="PROSITE" id="PS50928"/>
    </source>
</evidence>
<dbReference type="SUPFAM" id="SSF161098">
    <property type="entry name" value="MetI-like"/>
    <property type="match status" value="1"/>
</dbReference>
<comment type="similarity">
    <text evidence="8">Belongs to the binding-protein-dependent transport system permease family.</text>
</comment>
<dbReference type="GO" id="GO:0055085">
    <property type="term" value="P:transmembrane transport"/>
    <property type="evidence" value="ECO:0007669"/>
    <property type="project" value="InterPro"/>
</dbReference>
<keyword evidence="7 8" id="KW-0472">Membrane</keyword>
<evidence type="ECO:0000256" key="4">
    <source>
        <dbReference type="ARBA" id="ARBA00022519"/>
    </source>
</evidence>
<dbReference type="Proteomes" id="UP000248311">
    <property type="component" value="Unassembled WGS sequence"/>
</dbReference>
<name>A0A318SN69_9RHOB</name>
<keyword evidence="2 8" id="KW-0813">Transport</keyword>
<reference evidence="10 11" key="1">
    <citation type="submission" date="2018-06" db="EMBL/GenBank/DDBJ databases">
        <title>Genomic Encyclopedia of Type Strains, Phase III (KMG-III): the genomes of soil and plant-associated and newly described type strains.</title>
        <authorList>
            <person name="Whitman W."/>
        </authorList>
    </citation>
    <scope>NUCLEOTIDE SEQUENCE [LARGE SCALE GENOMIC DNA]</scope>
    <source>
        <strain evidence="10 11">CECT 9025</strain>
    </source>
</reference>
<feature type="transmembrane region" description="Helical" evidence="8">
    <location>
        <begin position="197"/>
        <end position="217"/>
    </location>
</feature>
<dbReference type="Pfam" id="PF00528">
    <property type="entry name" value="BPD_transp_1"/>
    <property type="match status" value="1"/>
</dbReference>
<keyword evidence="5 8" id="KW-0812">Transmembrane</keyword>
<feature type="domain" description="ABC transmembrane type-1" evidence="9">
    <location>
        <begin position="57"/>
        <end position="245"/>
    </location>
</feature>
<dbReference type="RefSeq" id="WP_110815418.1">
    <property type="nucleotide sequence ID" value="NZ_QJTE01000006.1"/>
</dbReference>
<dbReference type="EMBL" id="QJTE01000006">
    <property type="protein sequence ID" value="PYE81403.1"/>
    <property type="molecule type" value="Genomic_DNA"/>
</dbReference>
<protein>
    <submittedName>
        <fullName evidence="10">Putative spermidine/putrescine transport system permease protein</fullName>
    </submittedName>
</protein>
<dbReference type="OrthoDB" id="9809681at2"/>
<comment type="subcellular location">
    <subcellularLocation>
        <location evidence="1">Cell inner membrane</location>
        <topology evidence="1">Multi-pass membrane protein</topology>
    </subcellularLocation>
    <subcellularLocation>
        <location evidence="8">Cell membrane</location>
        <topology evidence="8">Multi-pass membrane protein</topology>
    </subcellularLocation>
</comment>
<keyword evidence="6 8" id="KW-1133">Transmembrane helix</keyword>
<evidence type="ECO:0000256" key="5">
    <source>
        <dbReference type="ARBA" id="ARBA00022692"/>
    </source>
</evidence>
<dbReference type="InterPro" id="IPR035906">
    <property type="entry name" value="MetI-like_sf"/>
</dbReference>
<evidence type="ECO:0000256" key="2">
    <source>
        <dbReference type="ARBA" id="ARBA00022448"/>
    </source>
</evidence>
<keyword evidence="4" id="KW-0997">Cell inner membrane</keyword>
<feature type="transmembrane region" description="Helical" evidence="8">
    <location>
        <begin position="169"/>
        <end position="191"/>
    </location>
</feature>
<feature type="transmembrane region" description="Helical" evidence="8">
    <location>
        <begin position="129"/>
        <end position="149"/>
    </location>
</feature>
<feature type="transmembrane region" description="Helical" evidence="8">
    <location>
        <begin position="226"/>
        <end position="245"/>
    </location>
</feature>
<feature type="transmembrane region" description="Helical" evidence="8">
    <location>
        <begin position="95"/>
        <end position="117"/>
    </location>
</feature>
<comment type="caution">
    <text evidence="10">The sequence shown here is derived from an EMBL/GenBank/DDBJ whole genome shotgun (WGS) entry which is preliminary data.</text>
</comment>
<evidence type="ECO:0000256" key="8">
    <source>
        <dbReference type="RuleBase" id="RU363032"/>
    </source>
</evidence>
<keyword evidence="11" id="KW-1185">Reference proteome</keyword>
<dbReference type="CDD" id="cd06261">
    <property type="entry name" value="TM_PBP2"/>
    <property type="match status" value="1"/>
</dbReference>
<evidence type="ECO:0000256" key="1">
    <source>
        <dbReference type="ARBA" id="ARBA00004429"/>
    </source>
</evidence>
<dbReference type="PANTHER" id="PTHR43357">
    <property type="entry name" value="INNER MEMBRANE ABC TRANSPORTER PERMEASE PROTEIN YDCV"/>
    <property type="match status" value="1"/>
</dbReference>